<accession>A0AAC9HKC2</accession>
<gene>
    <name evidence="2" type="ORF">TL08_00450</name>
</gene>
<dbReference type="KEGG" id="ahm:TL08_00450"/>
<name>A0AAC9HKC2_9PSEU</name>
<dbReference type="Proteomes" id="UP000095210">
    <property type="component" value="Chromosome"/>
</dbReference>
<feature type="region of interest" description="Disordered" evidence="1">
    <location>
        <begin position="1"/>
        <end position="63"/>
    </location>
</feature>
<dbReference type="EMBL" id="CP014859">
    <property type="protein sequence ID" value="AOS60938.1"/>
    <property type="molecule type" value="Genomic_DNA"/>
</dbReference>
<evidence type="ECO:0000256" key="1">
    <source>
        <dbReference type="SAM" id="MobiDB-lite"/>
    </source>
</evidence>
<evidence type="ECO:0008006" key="4">
    <source>
        <dbReference type="Google" id="ProtNLM"/>
    </source>
</evidence>
<organism evidence="2 3">
    <name type="scientific">Actinoalloteichus hymeniacidonis</name>
    <dbReference type="NCBI Taxonomy" id="340345"/>
    <lineage>
        <taxon>Bacteria</taxon>
        <taxon>Bacillati</taxon>
        <taxon>Actinomycetota</taxon>
        <taxon>Actinomycetes</taxon>
        <taxon>Pseudonocardiales</taxon>
        <taxon>Pseudonocardiaceae</taxon>
        <taxon>Actinoalloteichus</taxon>
    </lineage>
</organism>
<evidence type="ECO:0000313" key="3">
    <source>
        <dbReference type="Proteomes" id="UP000095210"/>
    </source>
</evidence>
<reference evidence="3" key="1">
    <citation type="submission" date="2016-03" db="EMBL/GenBank/DDBJ databases">
        <title>Complete genome sequence of the type strain Actinoalloteichus hymeniacidonis DSM 45092.</title>
        <authorList>
            <person name="Schaffert L."/>
            <person name="Albersmeier A."/>
            <person name="Winkler A."/>
            <person name="Kalinowski J."/>
            <person name="Zotchev S."/>
            <person name="Ruckert C."/>
        </authorList>
    </citation>
    <scope>NUCLEOTIDE SEQUENCE [LARGE SCALE GENOMIC DNA]</scope>
    <source>
        <strain evidence="3">HPA177(T) (DSM 45092(T))</strain>
    </source>
</reference>
<proteinExistence type="predicted"/>
<feature type="compositionally biased region" description="Low complexity" evidence="1">
    <location>
        <begin position="28"/>
        <end position="47"/>
    </location>
</feature>
<keyword evidence="3" id="KW-1185">Reference proteome</keyword>
<dbReference type="AlphaFoldDB" id="A0AAC9HKC2"/>
<sequence>MYPPGGPPPGPYGPPPGQQPLPQPSSPPGWNLGLGQNYQQYGTNQQYPAPPPNHQPAPKRRGPGRWIAAGVIAAVAIAGTAVAINYFSENSTADAAGGPDTSDRESLLSPSKEFSLTNLDVELPAGSYAGVPVYDACALAPMAELTELGLEYGQGTRREALDSEVPADAALDHMMDPVSFCSYALAGRPTDALHISVLQEPYVDYWELDRRSRHVEGVSHDYGSGITGVTWDEVGLGGEDEYRFMIMMPEVIVEGRLNTEVSLDGYAHNVEAVKTLTEQIAALVAENMAEDPVRGQHGHVGYEDAPTPCGLLSPEVFGAAYGTPYSAPFEEYHYGREQHSVDSVGRTQVYVESDCTRRTNQNHQTPDEDAHWMKLVLQTHRTEESAVQQMVTFCDPDDPLRVEAPSHPLNGELGDEACLTGFGRPEGFDLAIRVGTNVMTIHTRDSYEHTEPAPTEEMLMPIGEQIVASM</sequence>
<evidence type="ECO:0000313" key="2">
    <source>
        <dbReference type="EMBL" id="AOS60938.1"/>
    </source>
</evidence>
<feature type="compositionally biased region" description="Pro residues" evidence="1">
    <location>
        <begin position="1"/>
        <end position="27"/>
    </location>
</feature>
<protein>
    <recommendedName>
        <fullName evidence="4">DUF3558 family protein</fullName>
    </recommendedName>
</protein>